<evidence type="ECO:0000256" key="4">
    <source>
        <dbReference type="ARBA" id="ARBA00022989"/>
    </source>
</evidence>
<feature type="transmembrane region" description="Helical" evidence="6">
    <location>
        <begin position="176"/>
        <end position="194"/>
    </location>
</feature>
<feature type="transmembrane region" description="Helical" evidence="6">
    <location>
        <begin position="112"/>
        <end position="128"/>
    </location>
</feature>
<dbReference type="AlphaFoldDB" id="A0ABD0UEF9"/>
<evidence type="ECO:0000256" key="2">
    <source>
        <dbReference type="ARBA" id="ARBA00008821"/>
    </source>
</evidence>
<accession>A0ABD0UEF9</accession>
<dbReference type="PANTHER" id="PTHR11119">
    <property type="entry name" value="XANTHINE-URACIL / VITAMIN C PERMEASE FAMILY MEMBER"/>
    <property type="match status" value="1"/>
</dbReference>
<gene>
    <name evidence="7" type="ORF">M5K25_019316</name>
</gene>
<proteinExistence type="inferred from homology"/>
<evidence type="ECO:0000313" key="8">
    <source>
        <dbReference type="Proteomes" id="UP001552299"/>
    </source>
</evidence>
<dbReference type="Proteomes" id="UP001552299">
    <property type="component" value="Unassembled WGS sequence"/>
</dbReference>
<sequence length="1011" mass="113027">MVETNPPSMASAPPAGAVHPPVSMATRVVHPPTEQLNQLQFCIHSNPSLLETVLLAFQHYIVVLGTIVMISSIVVPQMGGSHGDKARVIQTFLFMSGINTLLQTFIGTRLPTVMRASFAYLIPVTSIIKDFSFRTFEDERQRFVHTMRAIQGALIVSSFVNIITGYSKAWGNFSKFFSPIVIVPTVCLVGLGLFEQGFPQVAKCVEIGLPMLILLVFAQQKLANSILSTFLQQYMKHINERSFFLFERFALLACIAIIWAFAAILTVGGAYNNVSEKTKQHCRTDRSYLLSSAPWIKIPYPFQWGAPIFVASHVFGMMGAAVVALFESTGAHYGASRLAGATPPPAHVLSRSIGLQGIGMLIEGIFGAVAGSTASVENIGLLGMTRVGSRRVVQISTGFMIFFSIFGKFGALFASIPLPIFAAIYCILFGLVASTGVSFFQFANNNSLRNLYVIGVSLFLGISIPQYFREFTASAGHGPAQTNAGWFNDILNTIFSSAPTISILVGTFLDNTLEAINSAADRGLSWWIPFQNRKGDVRTEEFYSYPIRFNDILNTIFSSAPTISILVGTFLDNTLEAINSAADRGLSWWIPFQNRKGDVRTEEFYSYPIRVRELLPSLIKSELKKKYNKKIICMKFILKNIYKKYQGFENRSAGSIGSIENRFSGWFDLLKEQAACETGKKSIKNPVEPPSGNDPMGVGGLSALNTPFALVFACLSIGYFDDVECDLLLHPKAEDVEPKDSSSSLTIPAAGALLRPHSLRRTAYLIVLPISKAKEQQYLGTARKDQQQPIRMSGNTTRYIKLLTETTLKHITVVLIVSATTDKGPTESMNITKTKNQIPAIQNKETNTRRAIMDETEKHQQIKEIPQDTKQNEHKPIQQTKRELLIANLNNKKLINFILHFRDDFGSIHFNTFMFRFIPTIPYKPANNDRKKISNMTFNRKNYKSCQCMRLWNCSRLTKTRSYRKKQKILRINQRFFVFSSSLIWSYTSCYYLHPFSCLYPQPLNAQNLQG</sequence>
<feature type="transmembrane region" description="Helical" evidence="6">
    <location>
        <begin position="57"/>
        <end position="76"/>
    </location>
</feature>
<feature type="transmembrane region" description="Helical" evidence="6">
    <location>
        <begin position="149"/>
        <end position="170"/>
    </location>
</feature>
<evidence type="ECO:0000256" key="6">
    <source>
        <dbReference type="SAM" id="Phobius"/>
    </source>
</evidence>
<keyword evidence="3 6" id="KW-0812">Transmembrane</keyword>
<evidence type="ECO:0000256" key="3">
    <source>
        <dbReference type="ARBA" id="ARBA00022692"/>
    </source>
</evidence>
<name>A0ABD0UEF9_DENTH</name>
<dbReference type="InterPro" id="IPR006043">
    <property type="entry name" value="NCS2"/>
</dbReference>
<feature type="transmembrane region" description="Helical" evidence="6">
    <location>
        <begin position="249"/>
        <end position="271"/>
    </location>
</feature>
<feature type="transmembrane region" description="Helical" evidence="6">
    <location>
        <begin position="304"/>
        <end position="326"/>
    </location>
</feature>
<evidence type="ECO:0000313" key="7">
    <source>
        <dbReference type="EMBL" id="KAL0911194.1"/>
    </source>
</evidence>
<organism evidence="7 8">
    <name type="scientific">Dendrobium thyrsiflorum</name>
    <name type="common">Pinecone-like raceme dendrobium</name>
    <name type="synonym">Orchid</name>
    <dbReference type="NCBI Taxonomy" id="117978"/>
    <lineage>
        <taxon>Eukaryota</taxon>
        <taxon>Viridiplantae</taxon>
        <taxon>Streptophyta</taxon>
        <taxon>Embryophyta</taxon>
        <taxon>Tracheophyta</taxon>
        <taxon>Spermatophyta</taxon>
        <taxon>Magnoliopsida</taxon>
        <taxon>Liliopsida</taxon>
        <taxon>Asparagales</taxon>
        <taxon>Orchidaceae</taxon>
        <taxon>Epidendroideae</taxon>
        <taxon>Malaxideae</taxon>
        <taxon>Dendrobiinae</taxon>
        <taxon>Dendrobium</taxon>
    </lineage>
</organism>
<evidence type="ECO:0000256" key="5">
    <source>
        <dbReference type="ARBA" id="ARBA00023136"/>
    </source>
</evidence>
<feature type="transmembrane region" description="Helical" evidence="6">
    <location>
        <begin position="450"/>
        <end position="468"/>
    </location>
</feature>
<keyword evidence="8" id="KW-1185">Reference proteome</keyword>
<protein>
    <recommendedName>
        <fullName evidence="9">Nucleobase-ascorbate transporter 3</fullName>
    </recommendedName>
</protein>
<comment type="subcellular location">
    <subcellularLocation>
        <location evidence="1">Membrane</location>
        <topology evidence="1">Multi-pass membrane protein</topology>
    </subcellularLocation>
</comment>
<dbReference type="EMBL" id="JANQDX010000015">
    <property type="protein sequence ID" value="KAL0911194.1"/>
    <property type="molecule type" value="Genomic_DNA"/>
</dbReference>
<keyword evidence="4 6" id="KW-1133">Transmembrane helix</keyword>
<evidence type="ECO:0000256" key="1">
    <source>
        <dbReference type="ARBA" id="ARBA00004141"/>
    </source>
</evidence>
<reference evidence="7 8" key="1">
    <citation type="journal article" date="2024" name="Plant Biotechnol. J.">
        <title>Dendrobium thyrsiflorum genome and its molecular insights into genes involved in important horticultural traits.</title>
        <authorList>
            <person name="Chen B."/>
            <person name="Wang J.Y."/>
            <person name="Zheng P.J."/>
            <person name="Li K.L."/>
            <person name="Liang Y.M."/>
            <person name="Chen X.F."/>
            <person name="Zhang C."/>
            <person name="Zhao X."/>
            <person name="He X."/>
            <person name="Zhang G.Q."/>
            <person name="Liu Z.J."/>
            <person name="Xu Q."/>
        </authorList>
    </citation>
    <scope>NUCLEOTIDE SEQUENCE [LARGE SCALE GENOMIC DNA]</scope>
    <source>
        <strain evidence="7">GZMU011</strain>
    </source>
</reference>
<dbReference type="Pfam" id="PF00860">
    <property type="entry name" value="Xan_ur_permease"/>
    <property type="match status" value="1"/>
</dbReference>
<evidence type="ECO:0008006" key="9">
    <source>
        <dbReference type="Google" id="ProtNLM"/>
    </source>
</evidence>
<feature type="transmembrane region" description="Helical" evidence="6">
    <location>
        <begin position="420"/>
        <end position="443"/>
    </location>
</feature>
<comment type="caution">
    <text evidence="7">The sequence shown here is derived from an EMBL/GenBank/DDBJ whole genome shotgun (WGS) entry which is preliminary data.</text>
</comment>
<feature type="transmembrane region" description="Helical" evidence="6">
    <location>
        <begin position="392"/>
        <end position="414"/>
    </location>
</feature>
<feature type="transmembrane region" description="Helical" evidence="6">
    <location>
        <begin position="88"/>
        <end position="106"/>
    </location>
</feature>
<dbReference type="GO" id="GO:0016020">
    <property type="term" value="C:membrane"/>
    <property type="evidence" value="ECO:0007669"/>
    <property type="project" value="UniProtKB-SubCell"/>
</dbReference>
<keyword evidence="5 6" id="KW-0472">Membrane</keyword>
<comment type="similarity">
    <text evidence="2">Belongs to the nucleobase:cation symporter-2 (NCS2) (TC 2.A.40) family.</text>
</comment>